<dbReference type="AlphaFoldDB" id="A0A1X9T450"/>
<organism evidence="2 3">
    <name type="scientific">Paenibacillus bovis</name>
    <dbReference type="NCBI Taxonomy" id="1616788"/>
    <lineage>
        <taxon>Bacteria</taxon>
        <taxon>Bacillati</taxon>
        <taxon>Bacillota</taxon>
        <taxon>Bacilli</taxon>
        <taxon>Bacillales</taxon>
        <taxon>Paenibacillaceae</taxon>
        <taxon>Paenibacillus</taxon>
    </lineage>
</organism>
<dbReference type="EMBL" id="CP021170">
    <property type="protein sequence ID" value="ARR10755.1"/>
    <property type="molecule type" value="Genomic_DNA"/>
</dbReference>
<reference evidence="2 3" key="1">
    <citation type="journal article" date="2016" name="Int. J. Syst. Evol. Microbiol.">
        <title>Paenibacillus damxungensis sp. nov., isolated from raw yak (Bos grunniens) milk.</title>
        <authorList>
            <person name="Wu Z."/>
            <person name="Gao C."/>
            <person name="Han J."/>
            <person name="Liu Z."/>
        </authorList>
    </citation>
    <scope>NUCLEOTIDE SEQUENCE [LARGE SCALE GENOMIC DNA]</scope>
    <source>
        <strain evidence="2 3">BD3526</strain>
        <plasmid evidence="2 3">unnamed1</plasmid>
    </source>
</reference>
<protein>
    <submittedName>
        <fullName evidence="2">Uncharacterized protein</fullName>
    </submittedName>
</protein>
<geneLocation type="plasmid" evidence="2 3">
    <name>unnamed1</name>
</geneLocation>
<keyword evidence="1" id="KW-0472">Membrane</keyword>
<dbReference type="KEGG" id="pbv:AR543_p0147"/>
<evidence type="ECO:0000256" key="1">
    <source>
        <dbReference type="SAM" id="Phobius"/>
    </source>
</evidence>
<name>A0A1X9T450_9BACL</name>
<accession>A0A1X9T450</accession>
<feature type="transmembrane region" description="Helical" evidence="1">
    <location>
        <begin position="127"/>
        <end position="146"/>
    </location>
</feature>
<evidence type="ECO:0000313" key="2">
    <source>
        <dbReference type="EMBL" id="ARR10755.1"/>
    </source>
</evidence>
<sequence length="157" mass="18115">MNKWWFFAYVAPSLINLYAITKNIVEVIVWKSQKAAILESSALNVYEKVQISNVSIIHYLYILVGYAGLHFAAAWLYENRHCLAFKRCEGLLIGWSMAILPLLYFMLDRLGINFVHFIEDPESTLLLFIASLMGFVIAGHTLLAFVRQKDKERQIKI</sequence>
<keyword evidence="1" id="KW-1133">Transmembrane helix</keyword>
<gene>
    <name evidence="2" type="ORF">AR543_p0147</name>
</gene>
<dbReference type="RefSeq" id="WP_087071454.1">
    <property type="nucleotide sequence ID" value="NZ_CP021170.1"/>
</dbReference>
<dbReference type="Proteomes" id="UP000078148">
    <property type="component" value="Plasmid unnamed1"/>
</dbReference>
<keyword evidence="2" id="KW-0614">Plasmid</keyword>
<keyword evidence="1" id="KW-0812">Transmembrane</keyword>
<feature type="transmembrane region" description="Helical" evidence="1">
    <location>
        <begin position="89"/>
        <end position="107"/>
    </location>
</feature>
<keyword evidence="3" id="KW-1185">Reference proteome</keyword>
<evidence type="ECO:0000313" key="3">
    <source>
        <dbReference type="Proteomes" id="UP000078148"/>
    </source>
</evidence>
<proteinExistence type="predicted"/>
<feature type="transmembrane region" description="Helical" evidence="1">
    <location>
        <begin position="56"/>
        <end position="77"/>
    </location>
</feature>